<feature type="region of interest" description="Disordered" evidence="1">
    <location>
        <begin position="176"/>
        <end position="213"/>
    </location>
</feature>
<evidence type="ECO:0000256" key="1">
    <source>
        <dbReference type="SAM" id="MobiDB-lite"/>
    </source>
</evidence>
<organism evidence="3 4">
    <name type="scientific">Triangularia verruculosa</name>
    <dbReference type="NCBI Taxonomy" id="2587418"/>
    <lineage>
        <taxon>Eukaryota</taxon>
        <taxon>Fungi</taxon>
        <taxon>Dikarya</taxon>
        <taxon>Ascomycota</taxon>
        <taxon>Pezizomycotina</taxon>
        <taxon>Sordariomycetes</taxon>
        <taxon>Sordariomycetidae</taxon>
        <taxon>Sordariales</taxon>
        <taxon>Podosporaceae</taxon>
        <taxon>Triangularia</taxon>
    </lineage>
</organism>
<dbReference type="Proteomes" id="UP001303160">
    <property type="component" value="Unassembled WGS sequence"/>
</dbReference>
<feature type="transmembrane region" description="Helical" evidence="2">
    <location>
        <begin position="127"/>
        <end position="146"/>
    </location>
</feature>
<reference evidence="3" key="1">
    <citation type="journal article" date="2023" name="Mol. Phylogenet. Evol.">
        <title>Genome-scale phylogeny and comparative genomics of the fungal order Sordariales.</title>
        <authorList>
            <person name="Hensen N."/>
            <person name="Bonometti L."/>
            <person name="Westerberg I."/>
            <person name="Brannstrom I.O."/>
            <person name="Guillou S."/>
            <person name="Cros-Aarteil S."/>
            <person name="Calhoun S."/>
            <person name="Haridas S."/>
            <person name="Kuo A."/>
            <person name="Mondo S."/>
            <person name="Pangilinan J."/>
            <person name="Riley R."/>
            <person name="LaButti K."/>
            <person name="Andreopoulos B."/>
            <person name="Lipzen A."/>
            <person name="Chen C."/>
            <person name="Yan M."/>
            <person name="Daum C."/>
            <person name="Ng V."/>
            <person name="Clum A."/>
            <person name="Steindorff A."/>
            <person name="Ohm R.A."/>
            <person name="Martin F."/>
            <person name="Silar P."/>
            <person name="Natvig D.O."/>
            <person name="Lalanne C."/>
            <person name="Gautier V."/>
            <person name="Ament-Velasquez S.L."/>
            <person name="Kruys A."/>
            <person name="Hutchinson M.I."/>
            <person name="Powell A.J."/>
            <person name="Barry K."/>
            <person name="Miller A.N."/>
            <person name="Grigoriev I.V."/>
            <person name="Debuchy R."/>
            <person name="Gladieux P."/>
            <person name="Hiltunen Thoren M."/>
            <person name="Johannesson H."/>
        </authorList>
    </citation>
    <scope>NUCLEOTIDE SEQUENCE</scope>
    <source>
        <strain evidence="3">CBS 315.58</strain>
    </source>
</reference>
<feature type="transmembrane region" description="Helical" evidence="2">
    <location>
        <begin position="261"/>
        <end position="278"/>
    </location>
</feature>
<feature type="compositionally biased region" description="Low complexity" evidence="1">
    <location>
        <begin position="336"/>
        <end position="346"/>
    </location>
</feature>
<reference evidence="3" key="2">
    <citation type="submission" date="2023-05" db="EMBL/GenBank/DDBJ databases">
        <authorList>
            <consortium name="Lawrence Berkeley National Laboratory"/>
            <person name="Steindorff A."/>
            <person name="Hensen N."/>
            <person name="Bonometti L."/>
            <person name="Westerberg I."/>
            <person name="Brannstrom I.O."/>
            <person name="Guillou S."/>
            <person name="Cros-Aarteil S."/>
            <person name="Calhoun S."/>
            <person name="Haridas S."/>
            <person name="Kuo A."/>
            <person name="Mondo S."/>
            <person name="Pangilinan J."/>
            <person name="Riley R."/>
            <person name="Labutti K."/>
            <person name="Andreopoulos B."/>
            <person name="Lipzen A."/>
            <person name="Chen C."/>
            <person name="Yanf M."/>
            <person name="Daum C."/>
            <person name="Ng V."/>
            <person name="Clum A."/>
            <person name="Ohm R."/>
            <person name="Martin F."/>
            <person name="Silar P."/>
            <person name="Natvig D."/>
            <person name="Lalanne C."/>
            <person name="Gautier V."/>
            <person name="Ament-Velasquez S.L."/>
            <person name="Kruys A."/>
            <person name="Hutchinson M.I."/>
            <person name="Powell A.J."/>
            <person name="Barry K."/>
            <person name="Miller A.N."/>
            <person name="Grigoriev I.V."/>
            <person name="Debuchy R."/>
            <person name="Gladieux P."/>
            <person name="Thoren M.H."/>
            <person name="Johannesson H."/>
        </authorList>
    </citation>
    <scope>NUCLEOTIDE SEQUENCE</scope>
    <source>
        <strain evidence="3">CBS 315.58</strain>
    </source>
</reference>
<gene>
    <name evidence="3" type="ORF">QBC40DRAFT_314047</name>
</gene>
<feature type="compositionally biased region" description="Basic and acidic residues" evidence="1">
    <location>
        <begin position="353"/>
        <end position="378"/>
    </location>
</feature>
<name>A0AAN6XE81_9PEZI</name>
<dbReference type="AlphaFoldDB" id="A0AAN6XE81"/>
<feature type="transmembrane region" description="Helical" evidence="2">
    <location>
        <begin position="284"/>
        <end position="302"/>
    </location>
</feature>
<feature type="compositionally biased region" description="Basic and acidic residues" evidence="1">
    <location>
        <begin position="321"/>
        <end position="334"/>
    </location>
</feature>
<accession>A0AAN6XE81</accession>
<keyword evidence="4" id="KW-1185">Reference proteome</keyword>
<feature type="compositionally biased region" description="Low complexity" evidence="1">
    <location>
        <begin position="194"/>
        <end position="205"/>
    </location>
</feature>
<protein>
    <submittedName>
        <fullName evidence="3">Uncharacterized protein</fullName>
    </submittedName>
</protein>
<keyword evidence="2" id="KW-1133">Transmembrane helix</keyword>
<evidence type="ECO:0000313" key="4">
    <source>
        <dbReference type="Proteomes" id="UP001303160"/>
    </source>
</evidence>
<evidence type="ECO:0000313" key="3">
    <source>
        <dbReference type="EMBL" id="KAK4196182.1"/>
    </source>
</evidence>
<feature type="region of interest" description="Disordered" evidence="1">
    <location>
        <begin position="321"/>
        <end position="420"/>
    </location>
</feature>
<keyword evidence="2" id="KW-0812">Transmembrane</keyword>
<keyword evidence="2" id="KW-0472">Membrane</keyword>
<dbReference type="EMBL" id="MU863991">
    <property type="protein sequence ID" value="KAK4196182.1"/>
    <property type="molecule type" value="Genomic_DNA"/>
</dbReference>
<evidence type="ECO:0000256" key="2">
    <source>
        <dbReference type="SAM" id="Phobius"/>
    </source>
</evidence>
<feature type="transmembrane region" description="Helical" evidence="2">
    <location>
        <begin position="152"/>
        <end position="169"/>
    </location>
</feature>
<sequence length="420" mass="44753">MTTTIPLIPGWTSKPFPGISVSAGGLLALANLQTIAKRTAITGGASWADVFVLAPGLHHQQAAGDLIQKGTGVTRVVDQHGNEGTVKLNNAATAGYIHSVAKPGEEVILDINRQAPMRHSVLNLSNLLYLTTLLLTFITIAIIILFRDWWCLSFIFLYMTSRFINIWIIKRRTAPPRDDHHDNDDINPSKSHSHSSSTSTSSSSSSRHRSRSRFSRSAQRAAMYIISLGDATAAVRLRGKLSDLKAVTSDAWLRNKTDVEGYLEAAATLIVWVVAALSGNMTQVGNLAVMVLMILSAGLLAVSNSRAAGVMVNGRLAKVKREGDVEQGEEKGDPKGSGSATSLESSLGGGGGVERRGRRDEYRPATAAEDSRVGEHGAGRAGTFGKPVVGAASNPVNSAGAGEVGHVRWEQRVERPGHQA</sequence>
<proteinExistence type="predicted"/>
<feature type="compositionally biased region" description="Basic and acidic residues" evidence="1">
    <location>
        <begin position="405"/>
        <end position="420"/>
    </location>
</feature>
<comment type="caution">
    <text evidence="3">The sequence shown here is derived from an EMBL/GenBank/DDBJ whole genome shotgun (WGS) entry which is preliminary data.</text>
</comment>